<sequence length="1157" mass="126433">MASRSMSAHPMLLSVLGIWLAFQLRAVQTAFVEFSNCLDESIRDSSPRILQFVPLNISASFNTSDPARPLNVTVYGNVTGQMYPGTYPSANDSSWGNPNNTFGKIVDVLDGAKLATTLFTTLNVLSYTPYSAAPSRFCDSTINEDCPLGPAFYRNSTDILDLPGYTVLHNLSSAYTFTTIAATTRIQSGQTNGQYYGCVTAYITPDVGQSLRALLRYLPLGILIIVAIAKVLAAMFAPWGTIDIFRWSSNFGRDEDALRLVTPGFGDCLQYLQFIVFTGSLSLNYPGFYPPVVSRVGWSTLLFNESLVTGGNGTSSIVDGVYQYRANSKQGLDRMTQLIGMTSPSDAWADMMVWLVVIMACVIILTQIGFVLRWIYRQVKDVPAEDLRAKNWWFSAGNVVRIALGYFLLPLVALSMYQFVISSLGPTYAVALAAVVLVLIIAFAVWLMLLFVRTRPRSFLFDDLQTVLIYGPLYNTYRDDTATYALLPIFINFLRGIAIGAVQDSGVAQIVLLAICEVVMILTLIAFRPYSSATSMNAYQTFFSAVRLVTIVLSIAFVPSLNVAQSSRGWIGYAILLIHACVLVFGFFLNAIQTLIEVVARQAVFGADGGRDVARGGLTKVFGMRQLSRRLPRRDPGARSSMGSNAQMLATQDENKEMSMTRTRTRSISASSAMLLDATKKKRSSQGQEDSSHGRHPSDGMSTISRLSKGLTSPGAIMGLSKQVDSAKDPYFRPPRRNTMDYMSSPGKSPLAGSSQKDTAVATEEAVDDGGEGSSSNRPDRDDYGDNGNELTKTKTDYAVREVDFYYGVRGPALSSGTRKLKTGPADPTSTASSARGWIKGVLGGKKKEKSKGFEVVRSAKAPPPGLFPRTPELEKEDEETEPYRDDAEPQPTMAGRPATPKGKRTSTGGTDHDDAVSFSTAGESYMSPIPRAPATAPALPAIDTVGGIELPSRIGSEASRKRPRPVDEDIPEVPAIPRRSSRRQSSPRAPPDRESLRPPPAAASPPESPDRGYYRDSHMTTTSSQRLPFSRTMSNRRQNRLSQANSEASSYMQHGMDDEQENHPPNLEERPSSVGFVNHHRASDNIRYSPDEAHVQELSAVEYGFQSLPAQYHHITTTNTSPPVRGPADTPTTPWTPAWNGSAAADGTQRFSRFRD</sequence>
<organism evidence="1 2">
    <name type="scientific">Neophaeococcomyces mojaviensis</name>
    <dbReference type="NCBI Taxonomy" id="3383035"/>
    <lineage>
        <taxon>Eukaryota</taxon>
        <taxon>Fungi</taxon>
        <taxon>Dikarya</taxon>
        <taxon>Ascomycota</taxon>
        <taxon>Pezizomycotina</taxon>
        <taxon>Eurotiomycetes</taxon>
        <taxon>Chaetothyriomycetidae</taxon>
        <taxon>Chaetothyriales</taxon>
        <taxon>Chaetothyriales incertae sedis</taxon>
        <taxon>Neophaeococcomyces</taxon>
    </lineage>
</organism>
<reference evidence="1" key="1">
    <citation type="submission" date="2022-10" db="EMBL/GenBank/DDBJ databases">
        <title>Culturing micro-colonial fungi from biological soil crusts in the Mojave desert and describing Neophaeococcomyces mojavensis, and introducing the new genera and species Taxawa tesnikishii.</title>
        <authorList>
            <person name="Kurbessoian T."/>
            <person name="Stajich J.E."/>
        </authorList>
    </citation>
    <scope>NUCLEOTIDE SEQUENCE</scope>
    <source>
        <strain evidence="1">JES_112</strain>
    </source>
</reference>
<gene>
    <name evidence="1" type="ORF">H2198_008482</name>
</gene>
<dbReference type="EMBL" id="JAPDRQ010000208">
    <property type="protein sequence ID" value="KAJ9652242.1"/>
    <property type="molecule type" value="Genomic_DNA"/>
</dbReference>
<comment type="caution">
    <text evidence="1">The sequence shown here is derived from an EMBL/GenBank/DDBJ whole genome shotgun (WGS) entry which is preliminary data.</text>
</comment>
<dbReference type="Proteomes" id="UP001172386">
    <property type="component" value="Unassembled WGS sequence"/>
</dbReference>
<keyword evidence="2" id="KW-1185">Reference proteome</keyword>
<protein>
    <submittedName>
        <fullName evidence="1">Uncharacterized protein</fullName>
    </submittedName>
</protein>
<accession>A0ACC2ZXS3</accession>
<proteinExistence type="predicted"/>
<evidence type="ECO:0000313" key="2">
    <source>
        <dbReference type="Proteomes" id="UP001172386"/>
    </source>
</evidence>
<evidence type="ECO:0000313" key="1">
    <source>
        <dbReference type="EMBL" id="KAJ9652242.1"/>
    </source>
</evidence>
<name>A0ACC2ZXS3_9EURO</name>